<gene>
    <name evidence="3" type="ORF">ACFQQL_11050</name>
</gene>
<protein>
    <submittedName>
        <fullName evidence="3">Nitroreductase/quinone reductase family protein</fullName>
    </submittedName>
</protein>
<dbReference type="Gene3D" id="2.30.110.10">
    <property type="entry name" value="Electron Transport, Fmn-binding Protein, Chain A"/>
    <property type="match status" value="1"/>
</dbReference>
<dbReference type="Proteomes" id="UP001596455">
    <property type="component" value="Unassembled WGS sequence"/>
</dbReference>
<dbReference type="Pfam" id="PF04075">
    <property type="entry name" value="F420H2_quin_red"/>
    <property type="match status" value="1"/>
</dbReference>
<dbReference type="PANTHER" id="PTHR39428:SF3">
    <property type="entry name" value="DEAZAFLAVIN-DEPENDENT NITROREDUCTASE"/>
    <property type="match status" value="1"/>
</dbReference>
<dbReference type="RefSeq" id="WP_382394273.1">
    <property type="nucleotide sequence ID" value="NZ_JBHTCQ010000002.1"/>
</dbReference>
<organism evidence="3 4">
    <name type="scientific">Georgenia alba</name>
    <dbReference type="NCBI Taxonomy" id="2233858"/>
    <lineage>
        <taxon>Bacteria</taxon>
        <taxon>Bacillati</taxon>
        <taxon>Actinomycetota</taxon>
        <taxon>Actinomycetes</taxon>
        <taxon>Micrococcales</taxon>
        <taxon>Bogoriellaceae</taxon>
        <taxon>Georgenia</taxon>
    </lineage>
</organism>
<evidence type="ECO:0000313" key="4">
    <source>
        <dbReference type="Proteomes" id="UP001596455"/>
    </source>
</evidence>
<keyword evidence="4" id="KW-1185">Reference proteome</keyword>
<dbReference type="InterPro" id="IPR004378">
    <property type="entry name" value="F420H2_quin_Rdtase"/>
</dbReference>
<dbReference type="PANTHER" id="PTHR39428">
    <property type="entry name" value="F420H(2)-DEPENDENT QUINONE REDUCTASE RV1261C"/>
    <property type="match status" value="1"/>
</dbReference>
<name>A0ABW2Q945_9MICO</name>
<reference evidence="4" key="1">
    <citation type="journal article" date="2019" name="Int. J. Syst. Evol. Microbiol.">
        <title>The Global Catalogue of Microorganisms (GCM) 10K type strain sequencing project: providing services to taxonomists for standard genome sequencing and annotation.</title>
        <authorList>
            <consortium name="The Broad Institute Genomics Platform"/>
            <consortium name="The Broad Institute Genome Sequencing Center for Infectious Disease"/>
            <person name="Wu L."/>
            <person name="Ma J."/>
        </authorList>
    </citation>
    <scope>NUCLEOTIDE SEQUENCE [LARGE SCALE GENOMIC DNA]</scope>
    <source>
        <strain evidence="4">JCM 1490</strain>
    </source>
</reference>
<dbReference type="EMBL" id="JBHTCQ010000002">
    <property type="protein sequence ID" value="MFC7405646.1"/>
    <property type="molecule type" value="Genomic_DNA"/>
</dbReference>
<dbReference type="NCBIfam" id="TIGR00026">
    <property type="entry name" value="hi_GC_TIGR00026"/>
    <property type="match status" value="1"/>
</dbReference>
<accession>A0ABW2Q945</accession>
<evidence type="ECO:0000256" key="1">
    <source>
        <dbReference type="ARBA" id="ARBA00008710"/>
    </source>
</evidence>
<comment type="caution">
    <text evidence="3">The sequence shown here is derived from an EMBL/GenBank/DDBJ whole genome shotgun (WGS) entry which is preliminary data.</text>
</comment>
<sequence length="148" mass="16417">MPRDLTLKAMNAVHRAWMSVARGRGGWRVLRMPVLELTTTGRRSGRPHRVLLTSPVQVDGTFVVVASRGGDDRPPAWLLNLEAEPRVEVRLDGGPVRAAHARVATPAERRAMWPRVTSAYRGYAHYQARTSREIALVLIEIPPGRPGS</sequence>
<evidence type="ECO:0000256" key="2">
    <source>
        <dbReference type="ARBA" id="ARBA00049106"/>
    </source>
</evidence>
<proteinExistence type="inferred from homology"/>
<comment type="catalytic activity">
    <reaction evidence="2">
        <text>oxidized coenzyme F420-(gamma-L-Glu)(n) + a quinol + H(+) = reduced coenzyme F420-(gamma-L-Glu)(n) + a quinone</text>
        <dbReference type="Rhea" id="RHEA:39663"/>
        <dbReference type="Rhea" id="RHEA-COMP:12939"/>
        <dbReference type="Rhea" id="RHEA-COMP:14378"/>
        <dbReference type="ChEBI" id="CHEBI:15378"/>
        <dbReference type="ChEBI" id="CHEBI:24646"/>
        <dbReference type="ChEBI" id="CHEBI:132124"/>
        <dbReference type="ChEBI" id="CHEBI:133980"/>
        <dbReference type="ChEBI" id="CHEBI:139511"/>
    </reaction>
</comment>
<comment type="similarity">
    <text evidence="1">Belongs to the F420H(2)-dependent quinone reductase family.</text>
</comment>
<evidence type="ECO:0000313" key="3">
    <source>
        <dbReference type="EMBL" id="MFC7405646.1"/>
    </source>
</evidence>
<dbReference type="InterPro" id="IPR012349">
    <property type="entry name" value="Split_barrel_FMN-bd"/>
</dbReference>